<dbReference type="Proteomes" id="UP000011613">
    <property type="component" value="Unassembled WGS sequence"/>
</dbReference>
<dbReference type="Proteomes" id="UP000234484">
    <property type="component" value="Unassembled WGS sequence"/>
</dbReference>
<evidence type="ECO:0000313" key="4">
    <source>
        <dbReference type="Proteomes" id="UP000011613"/>
    </source>
</evidence>
<dbReference type="EMBL" id="PKKI01000035">
    <property type="protein sequence ID" value="PLK19950.1"/>
    <property type="molecule type" value="Genomic_DNA"/>
</dbReference>
<proteinExistence type="predicted"/>
<gene>
    <name evidence="2" type="ORF">C490_12115</name>
    <name evidence="3" type="ORF">CYV19_12130</name>
</gene>
<accession>L9Y1K2</accession>
<dbReference type="EMBL" id="AOIC01000087">
    <property type="protein sequence ID" value="ELY66758.1"/>
    <property type="molecule type" value="Genomic_DNA"/>
</dbReference>
<evidence type="ECO:0000313" key="2">
    <source>
        <dbReference type="EMBL" id="ELY66758.1"/>
    </source>
</evidence>
<name>L9Y1K2_NATGS</name>
<sequence length="183" mass="19760">MERTNQTTRRLRPAVSLRYVRRARIDVRPGGHEHGDPRRLSLRRSYAINSRPTAKRSLAVTNTTPFGLYNAGADFVLSLSAVTGNLLASPLLDHDEMLTAQTELEFARTEAPALAGQTLEEVGSLTDWLSGRGGRAGRRTVAEPGADFGKQDDDVVVVSGSDDATERPSSLSIDTDTPLSSLA</sequence>
<organism evidence="2 4">
    <name type="scientific">Natronobacterium gregoryi (strain ATCC 43098 / DSM 3393 / CCM 3738 / CIP 104747 / IAM 13177 / JCM 8860 / NBRC 102187 / NCIMB 2189 / SP2)</name>
    <dbReference type="NCBI Taxonomy" id="797304"/>
    <lineage>
        <taxon>Archaea</taxon>
        <taxon>Methanobacteriati</taxon>
        <taxon>Methanobacteriota</taxon>
        <taxon>Stenosarchaea group</taxon>
        <taxon>Halobacteria</taxon>
        <taxon>Halobacteriales</taxon>
        <taxon>Natrialbaceae</taxon>
        <taxon>Natronobacterium</taxon>
    </lineage>
</organism>
<evidence type="ECO:0000256" key="1">
    <source>
        <dbReference type="SAM" id="MobiDB-lite"/>
    </source>
</evidence>
<reference evidence="3 5" key="2">
    <citation type="submission" date="2017-12" db="EMBL/GenBank/DDBJ databases">
        <title>The characterization of oligonucleotides binding to NgAgo.</title>
        <authorList>
            <person name="Jiang L."/>
            <person name="He B."/>
            <person name="Kang J."/>
            <person name="Yu M."/>
            <person name="Li N."/>
            <person name="Fang Y."/>
            <person name="Tang Z."/>
            <person name="Wu P."/>
            <person name="Yao P."/>
            <person name="Huang J."/>
        </authorList>
    </citation>
    <scope>NUCLEOTIDE SEQUENCE [LARGE SCALE GENOMIC DNA]</scope>
    <source>
        <strain evidence="3 5">SP2</strain>
        <tissue evidence="3">Freeze-dried powder thallus</tissue>
    </source>
</reference>
<reference evidence="2 4" key="1">
    <citation type="journal article" date="2014" name="PLoS Genet.">
        <title>Phylogenetically driven sequencing of extremely halophilic archaea reveals strategies for static and dynamic osmo-response.</title>
        <authorList>
            <person name="Becker E.A."/>
            <person name="Seitzer P.M."/>
            <person name="Tritt A."/>
            <person name="Larsen D."/>
            <person name="Krusor M."/>
            <person name="Yao A.I."/>
            <person name="Wu D."/>
            <person name="Madern D."/>
            <person name="Eisen J.A."/>
            <person name="Darling A.E."/>
            <person name="Facciotti M.T."/>
        </authorList>
    </citation>
    <scope>NUCLEOTIDE SEQUENCE [LARGE SCALE GENOMIC DNA]</scope>
    <source>
        <strain evidence="2 4">SP2</strain>
    </source>
</reference>
<comment type="caution">
    <text evidence="2">The sequence shown here is derived from an EMBL/GenBank/DDBJ whole genome shotgun (WGS) entry which is preliminary data.</text>
</comment>
<dbReference type="AlphaFoldDB" id="L9Y1K2"/>
<feature type="compositionally biased region" description="Polar residues" evidence="1">
    <location>
        <begin position="167"/>
        <end position="183"/>
    </location>
</feature>
<feature type="region of interest" description="Disordered" evidence="1">
    <location>
        <begin position="133"/>
        <end position="183"/>
    </location>
</feature>
<evidence type="ECO:0000313" key="3">
    <source>
        <dbReference type="EMBL" id="PLK19950.1"/>
    </source>
</evidence>
<evidence type="ECO:0000313" key="5">
    <source>
        <dbReference type="Proteomes" id="UP000234484"/>
    </source>
</evidence>
<protein>
    <submittedName>
        <fullName evidence="2">TrkA-N domain-containing protein</fullName>
    </submittedName>
</protein>